<evidence type="ECO:0000256" key="5">
    <source>
        <dbReference type="ARBA" id="ARBA00022448"/>
    </source>
</evidence>
<reference evidence="11 12" key="1">
    <citation type="submission" date="2024-10" db="EMBL/GenBank/DDBJ databases">
        <authorList>
            <person name="Kim D."/>
        </authorList>
    </citation>
    <scope>NUCLEOTIDE SEQUENCE [LARGE SCALE GENOMIC DNA]</scope>
    <source>
        <strain evidence="11">Taebaek</strain>
    </source>
</reference>
<dbReference type="GO" id="GO:0005634">
    <property type="term" value="C:nucleus"/>
    <property type="evidence" value="ECO:0007669"/>
    <property type="project" value="UniProtKB-SubCell"/>
</dbReference>
<sequence>MSEQNSAEQLIRLLEATLLPDSVKGAQDELLKLTAYPGFARTMLRIICDSNLPAHIRNAASISLKNFVRINWFGEGEAPLADDEREQIRSALLETIFQLPSYVRPQMIEIVCQISKVDFPDRWPQVIQLIAHHLQAATDFDQLSVSLATLEQLINRYRHEMRSNKLWTEIILVVNTVAEPLTQLYARMLQFLPDPANQNTQLGPSDRLSWLQIVLELTRIYHSLISQDLPEYFEDNLTPWMEGFLQLLELKLPELEAKSVDLEPNEHDKLRCEICEIATLFSQRFEECFIPYTERFIASVWNLLVMTDSRIRFDSLVSAALSFLAAICQRPHYASHFRSEGVLKAICENVVVKNLMLRSEDVEIYENEPFEFLKRDIEGSDLETRRRGAADFVRALCKQFESEVCALLSSAIQSFLSEYHKNPALNFAKKDVVYYLVSALASKSTTARHGTTDASQLINVADFYQEHVRSDLLLGPVNDLPILRGDALKFLVLFRKQLKPEQLIECLRGQNGLLECSIIRFLSSAHVLIHHYVAYAVERLFLMKNPTNPQETLFNASNVPIDLLINALFDCFRVPQAYETHYVMKALMRTFSLIDDRMAANSHLYVNKLFQMITEAVRVPKNPLFVHYIFESLCVLIRRAYSKVSGGLDQHVIPIIELILGNDLSDFVPYVLQIIALMLDQSQAEKQRGIEMSQEAYVRFFPTLLRPDYWLRSANVPALVLVFESFIRCVPQLVFSAQYSDQILGIFQRLIGSKAYDQHGFRLANTFISHLDLNAYERPLNSNVVLLTMLNRMQQNKTSKFSRQFTIFVFRYAASKGGATLANSLEAIQSGIYGMVLDKILLNEMQAMPQTTTYEEKRIVTIGAAKLITETTAFLGPRYAQIIELAVNILEAFEHKTSAVVDTAVQEREETAEVSELEYSDPYCKLSYAQHPEPFAPEIGNIKMHFAQAVLFTVRETNPENFDWALGFAYPSVSSAVNGCSKAAPGDAPPLSSSIAYSRTSFIREAPSLSCRLSRID</sequence>
<dbReference type="Proteomes" id="UP001620645">
    <property type="component" value="Unassembled WGS sequence"/>
</dbReference>
<dbReference type="Gene3D" id="1.25.10.10">
    <property type="entry name" value="Leucine-rich Repeat Variant"/>
    <property type="match status" value="1"/>
</dbReference>
<evidence type="ECO:0000256" key="9">
    <source>
        <dbReference type="ARBA" id="ARBA00030693"/>
    </source>
</evidence>
<evidence type="ECO:0000256" key="6">
    <source>
        <dbReference type="ARBA" id="ARBA00022490"/>
    </source>
</evidence>
<name>A0ABD2KKE6_HETSC</name>
<dbReference type="SUPFAM" id="SSF48371">
    <property type="entry name" value="ARM repeat"/>
    <property type="match status" value="1"/>
</dbReference>
<dbReference type="Pfam" id="PF03378">
    <property type="entry name" value="CAS_CSE1"/>
    <property type="match status" value="1"/>
</dbReference>
<dbReference type="GO" id="GO:0005737">
    <property type="term" value="C:cytoplasm"/>
    <property type="evidence" value="ECO:0007669"/>
    <property type="project" value="UniProtKB-SubCell"/>
</dbReference>
<dbReference type="Pfam" id="PF08506">
    <property type="entry name" value="Cse1"/>
    <property type="match status" value="1"/>
</dbReference>
<dbReference type="InterPro" id="IPR001494">
    <property type="entry name" value="Importin-beta_N"/>
</dbReference>
<keyword evidence="5" id="KW-0813">Transport</keyword>
<accession>A0ABD2KKE6</accession>
<evidence type="ECO:0000313" key="12">
    <source>
        <dbReference type="Proteomes" id="UP001620645"/>
    </source>
</evidence>
<dbReference type="PANTHER" id="PTHR10997">
    <property type="entry name" value="IMPORTIN-7, 8, 11"/>
    <property type="match status" value="1"/>
</dbReference>
<dbReference type="AlphaFoldDB" id="A0ABD2KKE6"/>
<dbReference type="PANTHER" id="PTHR10997:SF8">
    <property type="entry name" value="EXPORTIN-2"/>
    <property type="match status" value="1"/>
</dbReference>
<dbReference type="InterPro" id="IPR011989">
    <property type="entry name" value="ARM-like"/>
</dbReference>
<comment type="caution">
    <text evidence="11">The sequence shown here is derived from an EMBL/GenBank/DDBJ whole genome shotgun (WGS) entry which is preliminary data.</text>
</comment>
<feature type="domain" description="Importin N-terminal" evidence="10">
    <location>
        <begin position="26"/>
        <end position="98"/>
    </location>
</feature>
<organism evidence="11 12">
    <name type="scientific">Heterodera schachtii</name>
    <name type="common">Sugarbeet cyst nematode worm</name>
    <name type="synonym">Tylenchus schachtii</name>
    <dbReference type="NCBI Taxonomy" id="97005"/>
    <lineage>
        <taxon>Eukaryota</taxon>
        <taxon>Metazoa</taxon>
        <taxon>Ecdysozoa</taxon>
        <taxon>Nematoda</taxon>
        <taxon>Chromadorea</taxon>
        <taxon>Rhabditida</taxon>
        <taxon>Tylenchina</taxon>
        <taxon>Tylenchomorpha</taxon>
        <taxon>Tylenchoidea</taxon>
        <taxon>Heteroderidae</taxon>
        <taxon>Heteroderinae</taxon>
        <taxon>Heterodera</taxon>
    </lineage>
</organism>
<dbReference type="InterPro" id="IPR005043">
    <property type="entry name" value="XPO2_C"/>
</dbReference>
<evidence type="ECO:0000256" key="8">
    <source>
        <dbReference type="ARBA" id="ARBA00023242"/>
    </source>
</evidence>
<gene>
    <name evidence="11" type="ORF">niasHS_002517</name>
</gene>
<dbReference type="SMART" id="SM00913">
    <property type="entry name" value="IBN_N"/>
    <property type="match status" value="1"/>
</dbReference>
<keyword evidence="8" id="KW-0539">Nucleus</keyword>
<dbReference type="InterPro" id="IPR013713">
    <property type="entry name" value="XPO2_central"/>
</dbReference>
<dbReference type="Pfam" id="PF03810">
    <property type="entry name" value="IBN_N"/>
    <property type="match status" value="1"/>
</dbReference>
<evidence type="ECO:0000256" key="4">
    <source>
        <dbReference type="ARBA" id="ARBA00018945"/>
    </source>
</evidence>
<keyword evidence="7" id="KW-0653">Protein transport</keyword>
<proteinExistence type="inferred from homology"/>
<evidence type="ECO:0000259" key="10">
    <source>
        <dbReference type="PROSITE" id="PS50166"/>
    </source>
</evidence>
<evidence type="ECO:0000256" key="1">
    <source>
        <dbReference type="ARBA" id="ARBA00004123"/>
    </source>
</evidence>
<evidence type="ECO:0000256" key="3">
    <source>
        <dbReference type="ARBA" id="ARBA00008669"/>
    </source>
</evidence>
<comment type="subcellular location">
    <subcellularLocation>
        <location evidence="2">Cytoplasm</location>
    </subcellularLocation>
    <subcellularLocation>
        <location evidence="1">Nucleus</location>
    </subcellularLocation>
</comment>
<evidence type="ECO:0000313" key="11">
    <source>
        <dbReference type="EMBL" id="KAL3103331.1"/>
    </source>
</evidence>
<dbReference type="GO" id="GO:0015031">
    <property type="term" value="P:protein transport"/>
    <property type="evidence" value="ECO:0007669"/>
    <property type="project" value="UniProtKB-KW"/>
</dbReference>
<dbReference type="PROSITE" id="PS50166">
    <property type="entry name" value="IMPORTIN_B_NT"/>
    <property type="match status" value="1"/>
</dbReference>
<protein>
    <recommendedName>
        <fullName evidence="4">Exportin-2</fullName>
    </recommendedName>
    <alternativeName>
        <fullName evidence="9">Importin-alpha re-exporter</fullName>
    </alternativeName>
</protein>
<dbReference type="EMBL" id="JBICCN010000015">
    <property type="protein sequence ID" value="KAL3103331.1"/>
    <property type="molecule type" value="Genomic_DNA"/>
</dbReference>
<evidence type="ECO:0000256" key="7">
    <source>
        <dbReference type="ARBA" id="ARBA00022927"/>
    </source>
</evidence>
<evidence type="ECO:0000256" key="2">
    <source>
        <dbReference type="ARBA" id="ARBA00004496"/>
    </source>
</evidence>
<dbReference type="InterPro" id="IPR016024">
    <property type="entry name" value="ARM-type_fold"/>
</dbReference>
<comment type="similarity">
    <text evidence="3">Belongs to the XPO2/CSE1 family.</text>
</comment>
<keyword evidence="12" id="KW-1185">Reference proteome</keyword>
<keyword evidence="6" id="KW-0963">Cytoplasm</keyword>